<gene>
    <name evidence="9" type="ORF">RQX22_13360</name>
</gene>
<evidence type="ECO:0000313" key="10">
    <source>
        <dbReference type="Proteomes" id="UP001259572"/>
    </source>
</evidence>
<dbReference type="EMBL" id="JAVUPU010000006">
    <property type="protein sequence ID" value="MDT9599944.1"/>
    <property type="molecule type" value="Genomic_DNA"/>
</dbReference>
<evidence type="ECO:0000256" key="3">
    <source>
        <dbReference type="ARBA" id="ARBA00022605"/>
    </source>
</evidence>
<evidence type="ECO:0000256" key="1">
    <source>
        <dbReference type="ARBA" id="ARBA00004741"/>
    </source>
</evidence>
<evidence type="ECO:0000256" key="5">
    <source>
        <dbReference type="ARBA" id="ARBA00023222"/>
    </source>
</evidence>
<evidence type="ECO:0000256" key="4">
    <source>
        <dbReference type="ARBA" id="ARBA00023141"/>
    </source>
</evidence>
<dbReference type="PANTHER" id="PTHR21022:SF19">
    <property type="entry name" value="PREPHENATE DEHYDRATASE-RELATED"/>
    <property type="match status" value="1"/>
</dbReference>
<dbReference type="EC" id="4.2.1.51" evidence="2"/>
<evidence type="ECO:0000259" key="8">
    <source>
        <dbReference type="PROSITE" id="PS51171"/>
    </source>
</evidence>
<proteinExistence type="predicted"/>
<keyword evidence="10" id="KW-1185">Reference proteome</keyword>
<keyword evidence="3" id="KW-0028">Amino-acid biosynthesis</keyword>
<keyword evidence="5" id="KW-0584">Phenylalanine biosynthesis</keyword>
<evidence type="ECO:0000256" key="7">
    <source>
        <dbReference type="ARBA" id="ARBA00047848"/>
    </source>
</evidence>
<dbReference type="PANTHER" id="PTHR21022">
    <property type="entry name" value="PREPHENATE DEHYDRATASE P PROTEIN"/>
    <property type="match status" value="1"/>
</dbReference>
<sequence>MTKLVAYQGCPGAFGHEACLTFLPDREPVSQLGFAQVIEAVLDKRTGLGMLPLRNSIAGMVREVESLLPARPVTIISRHWLPIRLHLLGRRGARIEQIHSIVSHEMALAQCGISLARLDRTILTAPNTAAAAKALAEGRDEGIAVLASEAAAALYGLSILQRDMQDKPDNRTEFVIVAAGERQDELQ</sequence>
<dbReference type="Pfam" id="PF00800">
    <property type="entry name" value="PDT"/>
    <property type="match status" value="1"/>
</dbReference>
<dbReference type="PROSITE" id="PS51171">
    <property type="entry name" value="PREPHENATE_DEHYDR_3"/>
    <property type="match status" value="1"/>
</dbReference>
<protein>
    <recommendedName>
        <fullName evidence="2">prephenate dehydratase</fullName>
        <ecNumber evidence="2">4.2.1.51</ecNumber>
    </recommendedName>
</protein>
<comment type="pathway">
    <text evidence="1">Amino-acid biosynthesis; L-phenylalanine biosynthesis; phenylpyruvate from prephenate: step 1/1.</text>
</comment>
<comment type="caution">
    <text evidence="9">The sequence shown here is derived from an EMBL/GenBank/DDBJ whole genome shotgun (WGS) entry which is preliminary data.</text>
</comment>
<keyword evidence="4" id="KW-0057">Aromatic amino acid biosynthesis</keyword>
<evidence type="ECO:0000313" key="9">
    <source>
        <dbReference type="EMBL" id="MDT9599944.1"/>
    </source>
</evidence>
<dbReference type="SUPFAM" id="SSF53850">
    <property type="entry name" value="Periplasmic binding protein-like II"/>
    <property type="match status" value="1"/>
</dbReference>
<dbReference type="RefSeq" id="WP_315727040.1">
    <property type="nucleotide sequence ID" value="NZ_JAVUPU010000006.1"/>
</dbReference>
<keyword evidence="6" id="KW-0456">Lyase</keyword>
<dbReference type="Proteomes" id="UP001259572">
    <property type="component" value="Unassembled WGS sequence"/>
</dbReference>
<name>A0ABU3Q9Z4_9SPHN</name>
<evidence type="ECO:0000256" key="6">
    <source>
        <dbReference type="ARBA" id="ARBA00023239"/>
    </source>
</evidence>
<accession>A0ABU3Q9Z4</accession>
<organism evidence="9 10">
    <name type="scientific">Sphingosinicella rhizophila</name>
    <dbReference type="NCBI Taxonomy" id="3050082"/>
    <lineage>
        <taxon>Bacteria</taxon>
        <taxon>Pseudomonadati</taxon>
        <taxon>Pseudomonadota</taxon>
        <taxon>Alphaproteobacteria</taxon>
        <taxon>Sphingomonadales</taxon>
        <taxon>Sphingosinicellaceae</taxon>
        <taxon>Sphingosinicella</taxon>
    </lineage>
</organism>
<evidence type="ECO:0000256" key="2">
    <source>
        <dbReference type="ARBA" id="ARBA00013147"/>
    </source>
</evidence>
<reference evidence="9 10" key="1">
    <citation type="submission" date="2023-05" db="EMBL/GenBank/DDBJ databases">
        <authorList>
            <person name="Guo Y."/>
        </authorList>
    </citation>
    <scope>NUCLEOTIDE SEQUENCE [LARGE SCALE GENOMIC DNA]</scope>
    <source>
        <strain evidence="9 10">GR2756</strain>
    </source>
</reference>
<comment type="catalytic activity">
    <reaction evidence="7">
        <text>prephenate + H(+) = 3-phenylpyruvate + CO2 + H2O</text>
        <dbReference type="Rhea" id="RHEA:21648"/>
        <dbReference type="ChEBI" id="CHEBI:15377"/>
        <dbReference type="ChEBI" id="CHEBI:15378"/>
        <dbReference type="ChEBI" id="CHEBI:16526"/>
        <dbReference type="ChEBI" id="CHEBI:18005"/>
        <dbReference type="ChEBI" id="CHEBI:29934"/>
        <dbReference type="EC" id="4.2.1.51"/>
    </reaction>
</comment>
<feature type="domain" description="Prephenate dehydratase" evidence="8">
    <location>
        <begin position="4"/>
        <end position="179"/>
    </location>
</feature>
<dbReference type="InterPro" id="IPR001086">
    <property type="entry name" value="Preph_deHydtase"/>
</dbReference>
<dbReference type="Gene3D" id="3.40.190.10">
    <property type="entry name" value="Periplasmic binding protein-like II"/>
    <property type="match status" value="2"/>
</dbReference>